<dbReference type="Proteomes" id="UP000481861">
    <property type="component" value="Unassembled WGS sequence"/>
</dbReference>
<sequence>MAAKTDHTVCCGDSGLSVAANVIGILTFVLGAALTYFSYFVLSVDALQDLQTIHEDKRRWRIELQPIIDRCEQEYCRNNPIFSKYCQQLKAALDQFTQVSATMTQELEKLPKFDKKSRIPHAFQIRRRVIWVFQRQKIIGYLDQLLRIKTDVYSIFISYLIHRTNNQLGSS</sequence>
<evidence type="ECO:0000313" key="3">
    <source>
        <dbReference type="Proteomes" id="UP000481861"/>
    </source>
</evidence>
<evidence type="ECO:0000256" key="1">
    <source>
        <dbReference type="SAM" id="Phobius"/>
    </source>
</evidence>
<reference evidence="2 3" key="1">
    <citation type="submission" date="2020-01" db="EMBL/GenBank/DDBJ databases">
        <authorList>
            <consortium name="DOE Joint Genome Institute"/>
            <person name="Haridas S."/>
            <person name="Albert R."/>
            <person name="Binder M."/>
            <person name="Bloem J."/>
            <person name="Labutti K."/>
            <person name="Salamov A."/>
            <person name="Andreopoulos B."/>
            <person name="Baker S.E."/>
            <person name="Barry K."/>
            <person name="Bills G."/>
            <person name="Bluhm B.H."/>
            <person name="Cannon C."/>
            <person name="Castanera R."/>
            <person name="Culley D.E."/>
            <person name="Daum C."/>
            <person name="Ezra D."/>
            <person name="Gonzalez J.B."/>
            <person name="Henrissat B."/>
            <person name="Kuo A."/>
            <person name="Liang C."/>
            <person name="Lipzen A."/>
            <person name="Lutzoni F."/>
            <person name="Magnuson J."/>
            <person name="Mondo S."/>
            <person name="Nolan M."/>
            <person name="Ohm R."/>
            <person name="Pangilinan J."/>
            <person name="Park H.-J.H."/>
            <person name="Ramirez L."/>
            <person name="Alfaro M."/>
            <person name="Sun H."/>
            <person name="Tritt A."/>
            <person name="Yoshinaga Y."/>
            <person name="Zwiers L.-H.L."/>
            <person name="Turgeon B.G."/>
            <person name="Goodwin S.B."/>
            <person name="Spatafora J.W."/>
            <person name="Crous P.W."/>
            <person name="Grigoriev I.V."/>
        </authorList>
    </citation>
    <scope>NUCLEOTIDE SEQUENCE [LARGE SCALE GENOMIC DNA]</scope>
    <source>
        <strain evidence="2 3">CBS 611.86</strain>
    </source>
</reference>
<accession>A0A7C8MHS2</accession>
<feature type="transmembrane region" description="Helical" evidence="1">
    <location>
        <begin position="22"/>
        <end position="42"/>
    </location>
</feature>
<dbReference type="OrthoDB" id="3933948at2759"/>
<comment type="caution">
    <text evidence="2">The sequence shown here is derived from an EMBL/GenBank/DDBJ whole genome shotgun (WGS) entry which is preliminary data.</text>
</comment>
<keyword evidence="3" id="KW-1185">Reference proteome</keyword>
<dbReference type="EMBL" id="JAADJZ010000001">
    <property type="protein sequence ID" value="KAF2878616.1"/>
    <property type="molecule type" value="Genomic_DNA"/>
</dbReference>
<gene>
    <name evidence="2" type="ORF">BDV95DRAFT_26575</name>
</gene>
<keyword evidence="1" id="KW-1133">Transmembrane helix</keyword>
<dbReference type="AlphaFoldDB" id="A0A7C8MHS2"/>
<proteinExistence type="predicted"/>
<keyword evidence="1" id="KW-0812">Transmembrane</keyword>
<name>A0A7C8MHS2_9PLEO</name>
<protein>
    <submittedName>
        <fullName evidence="2">Uncharacterized protein</fullName>
    </submittedName>
</protein>
<organism evidence="2 3">
    <name type="scientific">Massariosphaeria phaeospora</name>
    <dbReference type="NCBI Taxonomy" id="100035"/>
    <lineage>
        <taxon>Eukaryota</taxon>
        <taxon>Fungi</taxon>
        <taxon>Dikarya</taxon>
        <taxon>Ascomycota</taxon>
        <taxon>Pezizomycotina</taxon>
        <taxon>Dothideomycetes</taxon>
        <taxon>Pleosporomycetidae</taxon>
        <taxon>Pleosporales</taxon>
        <taxon>Pleosporales incertae sedis</taxon>
        <taxon>Massariosphaeria</taxon>
    </lineage>
</organism>
<keyword evidence="1" id="KW-0472">Membrane</keyword>
<evidence type="ECO:0000313" key="2">
    <source>
        <dbReference type="EMBL" id="KAF2878616.1"/>
    </source>
</evidence>